<dbReference type="Proteomes" id="UP000218418">
    <property type="component" value="Chromosome"/>
</dbReference>
<sequence length="43" mass="4998">MASARKRKRVPDYGRPRRRELGFAQYVSNHKQSKKTNSHNGIA</sequence>
<dbReference type="AlphaFoldDB" id="A0A1Z4LW50"/>
<evidence type="ECO:0000313" key="3">
    <source>
        <dbReference type="Proteomes" id="UP000218418"/>
    </source>
</evidence>
<dbReference type="EMBL" id="AP018227">
    <property type="protein sequence ID" value="BAY85430.1"/>
    <property type="molecule type" value="Genomic_DNA"/>
</dbReference>
<evidence type="ECO:0000313" key="2">
    <source>
        <dbReference type="EMBL" id="BAY85430.1"/>
    </source>
</evidence>
<reference evidence="2 3" key="1">
    <citation type="submission" date="2017-06" db="EMBL/GenBank/DDBJ databases">
        <title>Genome sequencing of cyanobaciteial culture collection at National Institute for Environmental Studies (NIES).</title>
        <authorList>
            <person name="Hirose Y."/>
            <person name="Shimura Y."/>
            <person name="Fujisawa T."/>
            <person name="Nakamura Y."/>
            <person name="Kawachi M."/>
        </authorList>
    </citation>
    <scope>NUCLEOTIDE SEQUENCE [LARGE SCALE GENOMIC DNA]</scope>
    <source>
        <strain evidence="2 3">NIES-267</strain>
    </source>
</reference>
<evidence type="ECO:0000256" key="1">
    <source>
        <dbReference type="SAM" id="MobiDB-lite"/>
    </source>
</evidence>
<proteinExistence type="predicted"/>
<protein>
    <submittedName>
        <fullName evidence="2">Uncharacterized protein</fullName>
    </submittedName>
</protein>
<organism evidence="2 3">
    <name type="scientific">Calothrix parasitica NIES-267</name>
    <dbReference type="NCBI Taxonomy" id="1973488"/>
    <lineage>
        <taxon>Bacteria</taxon>
        <taxon>Bacillati</taxon>
        <taxon>Cyanobacteriota</taxon>
        <taxon>Cyanophyceae</taxon>
        <taxon>Nostocales</taxon>
        <taxon>Calotrichaceae</taxon>
        <taxon>Calothrix</taxon>
    </lineage>
</organism>
<accession>A0A1Z4LW50</accession>
<feature type="compositionally biased region" description="Basic and acidic residues" evidence="1">
    <location>
        <begin position="10"/>
        <end position="21"/>
    </location>
</feature>
<feature type="region of interest" description="Disordered" evidence="1">
    <location>
        <begin position="1"/>
        <end position="43"/>
    </location>
</feature>
<gene>
    <name evidence="2" type="ORF">NIES267_49300</name>
</gene>
<keyword evidence="3" id="KW-1185">Reference proteome</keyword>
<name>A0A1Z4LW50_9CYAN</name>